<accession>M2XJL2</accession>
<dbReference type="Pfam" id="PF08241">
    <property type="entry name" value="Methyltransf_11"/>
    <property type="match status" value="1"/>
</dbReference>
<evidence type="ECO:0000256" key="2">
    <source>
        <dbReference type="ARBA" id="ARBA00022603"/>
    </source>
</evidence>
<gene>
    <name evidence="5" type="ORF">DOTSEDRAFT_28772</name>
</gene>
<evidence type="ECO:0000256" key="1">
    <source>
        <dbReference type="ARBA" id="ARBA00008361"/>
    </source>
</evidence>
<dbReference type="GO" id="GO:0008757">
    <property type="term" value="F:S-adenosylmethionine-dependent methyltransferase activity"/>
    <property type="evidence" value="ECO:0007669"/>
    <property type="project" value="InterPro"/>
</dbReference>
<reference evidence="5 6" key="2">
    <citation type="journal article" date="2012" name="PLoS Pathog.">
        <title>Diverse lifestyles and strategies of plant pathogenesis encoded in the genomes of eighteen Dothideomycetes fungi.</title>
        <authorList>
            <person name="Ohm R.A."/>
            <person name="Feau N."/>
            <person name="Henrissat B."/>
            <person name="Schoch C.L."/>
            <person name="Horwitz B.A."/>
            <person name="Barry K.W."/>
            <person name="Condon B.J."/>
            <person name="Copeland A.C."/>
            <person name="Dhillon B."/>
            <person name="Glaser F."/>
            <person name="Hesse C.N."/>
            <person name="Kosti I."/>
            <person name="LaButti K."/>
            <person name="Lindquist E.A."/>
            <person name="Lucas S."/>
            <person name="Salamov A.A."/>
            <person name="Bradshaw R.E."/>
            <person name="Ciuffetti L."/>
            <person name="Hamelin R.C."/>
            <person name="Kema G.H.J."/>
            <person name="Lawrence C."/>
            <person name="Scott J.A."/>
            <person name="Spatafora J.W."/>
            <person name="Turgeon B.G."/>
            <person name="de Wit P.J.G.M."/>
            <person name="Zhong S."/>
            <person name="Goodwin S.B."/>
            <person name="Grigoriev I.V."/>
        </authorList>
    </citation>
    <scope>NUCLEOTIDE SEQUENCE [LARGE SCALE GENOMIC DNA]</scope>
    <source>
        <strain evidence="6">NZE10 / CBS 128990</strain>
    </source>
</reference>
<dbReference type="Gene3D" id="3.40.50.150">
    <property type="entry name" value="Vaccinia Virus protein VP39"/>
    <property type="match status" value="1"/>
</dbReference>
<dbReference type="HOGENOM" id="CLU_049344_4_0_1"/>
<dbReference type="OrthoDB" id="10027013at2759"/>
<evidence type="ECO:0000256" key="3">
    <source>
        <dbReference type="ARBA" id="ARBA00022679"/>
    </source>
</evidence>
<evidence type="ECO:0000259" key="4">
    <source>
        <dbReference type="Pfam" id="PF08241"/>
    </source>
</evidence>
<dbReference type="InterPro" id="IPR051052">
    <property type="entry name" value="Diverse_substrate_MTase"/>
</dbReference>
<dbReference type="PANTHER" id="PTHR44942">
    <property type="entry name" value="METHYLTRANSF_11 DOMAIN-CONTAINING PROTEIN"/>
    <property type="match status" value="1"/>
</dbReference>
<dbReference type="EMBL" id="KB446545">
    <property type="protein sequence ID" value="EME39647.1"/>
    <property type="molecule type" value="Genomic_DNA"/>
</dbReference>
<sequence>MATQQSTPAAPAAAGGINARAQSGFAKSSAYDAHRPTYSSSIVQLLLEKIEVSGNKLARIVDLAAGTGKFTEALAARDEEFEIIAVEPHLDMRNVLSSKKLPRVKVVEGTGERMEGVESGSVDAVVVAQGFHWFSNMTALKEIHRVMARHSALGLVWNVEDYNNARNHKASTAWEARLHDLTWKISEEVGDVEPRFRHMQWRKVFDEQVKKTPLSLLIASDDQLFSLPIAEEQEPFEVTLSVESLWNRYSTLGHIAALEKEHRERVHKTFMEIVSAPEVEKNEAGEVAVHGNTYAVWTTKIPAEGRTGSQTLDDVERAAE</sequence>
<keyword evidence="2" id="KW-0489">Methyltransferase</keyword>
<keyword evidence="6" id="KW-1185">Reference proteome</keyword>
<dbReference type="AlphaFoldDB" id="M2XJL2"/>
<feature type="domain" description="Methyltransferase type 11" evidence="4">
    <location>
        <begin position="61"/>
        <end position="149"/>
    </location>
</feature>
<organism evidence="5 6">
    <name type="scientific">Dothistroma septosporum (strain NZE10 / CBS 128990)</name>
    <name type="common">Red band needle blight fungus</name>
    <name type="synonym">Mycosphaerella pini</name>
    <dbReference type="NCBI Taxonomy" id="675120"/>
    <lineage>
        <taxon>Eukaryota</taxon>
        <taxon>Fungi</taxon>
        <taxon>Dikarya</taxon>
        <taxon>Ascomycota</taxon>
        <taxon>Pezizomycotina</taxon>
        <taxon>Dothideomycetes</taxon>
        <taxon>Dothideomycetidae</taxon>
        <taxon>Mycosphaerellales</taxon>
        <taxon>Mycosphaerellaceae</taxon>
        <taxon>Dothistroma</taxon>
    </lineage>
</organism>
<dbReference type="SUPFAM" id="SSF53335">
    <property type="entry name" value="S-adenosyl-L-methionine-dependent methyltransferases"/>
    <property type="match status" value="1"/>
</dbReference>
<dbReference type="eggNOG" id="KOG3010">
    <property type="taxonomic scope" value="Eukaryota"/>
</dbReference>
<dbReference type="InterPro" id="IPR013216">
    <property type="entry name" value="Methyltransf_11"/>
</dbReference>
<protein>
    <recommendedName>
        <fullName evidence="4">Methyltransferase type 11 domain-containing protein</fullName>
    </recommendedName>
</protein>
<name>M2XJL2_DOTSN</name>
<dbReference type="GO" id="GO:0032259">
    <property type="term" value="P:methylation"/>
    <property type="evidence" value="ECO:0007669"/>
    <property type="project" value="UniProtKB-KW"/>
</dbReference>
<reference evidence="6" key="1">
    <citation type="journal article" date="2012" name="PLoS Genet.">
        <title>The genomes of the fungal plant pathogens Cladosporium fulvum and Dothistroma septosporum reveal adaptation to different hosts and lifestyles but also signatures of common ancestry.</title>
        <authorList>
            <person name="de Wit P.J.G.M."/>
            <person name="van der Burgt A."/>
            <person name="Oekmen B."/>
            <person name="Stergiopoulos I."/>
            <person name="Abd-Elsalam K.A."/>
            <person name="Aerts A.L."/>
            <person name="Bahkali A.H."/>
            <person name="Beenen H.G."/>
            <person name="Chettri P."/>
            <person name="Cox M.P."/>
            <person name="Datema E."/>
            <person name="de Vries R.P."/>
            <person name="Dhillon B."/>
            <person name="Ganley A.R."/>
            <person name="Griffiths S.A."/>
            <person name="Guo Y."/>
            <person name="Hamelin R.C."/>
            <person name="Henrissat B."/>
            <person name="Kabir M.S."/>
            <person name="Jashni M.K."/>
            <person name="Kema G."/>
            <person name="Klaubauf S."/>
            <person name="Lapidus A."/>
            <person name="Levasseur A."/>
            <person name="Lindquist E."/>
            <person name="Mehrabi R."/>
            <person name="Ohm R.A."/>
            <person name="Owen T.J."/>
            <person name="Salamov A."/>
            <person name="Schwelm A."/>
            <person name="Schijlen E."/>
            <person name="Sun H."/>
            <person name="van den Burg H.A."/>
            <person name="van Ham R.C.H.J."/>
            <person name="Zhang S."/>
            <person name="Goodwin S.B."/>
            <person name="Grigoriev I.V."/>
            <person name="Collemare J."/>
            <person name="Bradshaw R.E."/>
        </authorList>
    </citation>
    <scope>NUCLEOTIDE SEQUENCE [LARGE SCALE GENOMIC DNA]</scope>
    <source>
        <strain evidence="6">NZE10 / CBS 128990</strain>
    </source>
</reference>
<evidence type="ECO:0000313" key="6">
    <source>
        <dbReference type="Proteomes" id="UP000016933"/>
    </source>
</evidence>
<dbReference type="PANTHER" id="PTHR44942:SF4">
    <property type="entry name" value="METHYLTRANSFERASE TYPE 11 DOMAIN-CONTAINING PROTEIN"/>
    <property type="match status" value="1"/>
</dbReference>
<keyword evidence="3" id="KW-0808">Transferase</keyword>
<dbReference type="CDD" id="cd02440">
    <property type="entry name" value="AdoMet_MTases"/>
    <property type="match status" value="1"/>
</dbReference>
<dbReference type="Proteomes" id="UP000016933">
    <property type="component" value="Unassembled WGS sequence"/>
</dbReference>
<comment type="similarity">
    <text evidence="1">Belongs to the methyltransferase superfamily.</text>
</comment>
<dbReference type="OMA" id="WRATFDT"/>
<dbReference type="InterPro" id="IPR029063">
    <property type="entry name" value="SAM-dependent_MTases_sf"/>
</dbReference>
<dbReference type="STRING" id="675120.M2XJL2"/>
<proteinExistence type="inferred from homology"/>
<evidence type="ECO:0000313" key="5">
    <source>
        <dbReference type="EMBL" id="EME39647.1"/>
    </source>
</evidence>